<accession>A0A7S0UT38</accession>
<organism evidence="1">
    <name type="scientific">Polytomella parva</name>
    <dbReference type="NCBI Taxonomy" id="51329"/>
    <lineage>
        <taxon>Eukaryota</taxon>
        <taxon>Viridiplantae</taxon>
        <taxon>Chlorophyta</taxon>
        <taxon>core chlorophytes</taxon>
        <taxon>Chlorophyceae</taxon>
        <taxon>CS clade</taxon>
        <taxon>Chlamydomonadales</taxon>
        <taxon>Chlamydomonadaceae</taxon>
        <taxon>Polytomella</taxon>
    </lineage>
</organism>
<reference evidence="1" key="1">
    <citation type="submission" date="2021-01" db="EMBL/GenBank/DDBJ databases">
        <authorList>
            <person name="Corre E."/>
            <person name="Pelletier E."/>
            <person name="Niang G."/>
            <person name="Scheremetjew M."/>
            <person name="Finn R."/>
            <person name="Kale V."/>
            <person name="Holt S."/>
            <person name="Cochrane G."/>
            <person name="Meng A."/>
            <person name="Brown T."/>
            <person name="Cohen L."/>
        </authorList>
    </citation>
    <scope>NUCLEOTIDE SEQUENCE</scope>
    <source>
        <strain evidence="1">SAG 63-3</strain>
    </source>
</reference>
<dbReference type="EMBL" id="HBFM01004186">
    <property type="protein sequence ID" value="CAD8766013.1"/>
    <property type="molecule type" value="Transcribed_RNA"/>
</dbReference>
<dbReference type="AlphaFoldDB" id="A0A7S0UT38"/>
<gene>
    <name evidence="1" type="ORF">PPAR00522_LOCUS2402</name>
</gene>
<protein>
    <submittedName>
        <fullName evidence="1">Uncharacterized protein</fullName>
    </submittedName>
</protein>
<proteinExistence type="predicted"/>
<evidence type="ECO:0000313" key="1">
    <source>
        <dbReference type="EMBL" id="CAD8766013.1"/>
    </source>
</evidence>
<name>A0A7S0UT38_9CHLO</name>
<sequence length="108" mass="12453">MARQTPEVDPKFNFIGFNAKFRLLLEKSRFSLFVGVPMFFGFVLGRLPEFWEAIENWHPSAASNPRGPYLPKELTDQRPDLHSEYQNLLLETALDAALDDIRQKNASK</sequence>